<evidence type="ECO:0000256" key="1">
    <source>
        <dbReference type="SAM" id="Phobius"/>
    </source>
</evidence>
<evidence type="ECO:0000313" key="2">
    <source>
        <dbReference type="EMBL" id="MDU0345640.1"/>
    </source>
</evidence>
<evidence type="ECO:0000313" key="3">
    <source>
        <dbReference type="Proteomes" id="UP001261125"/>
    </source>
</evidence>
<keyword evidence="1" id="KW-1133">Transmembrane helix</keyword>
<reference evidence="2 3" key="1">
    <citation type="submission" date="2023-09" db="EMBL/GenBank/DDBJ databases">
        <title>Microbacterium fusihabitans sp. nov., Microbacterium phycihabitans sp. nov., and Microbacterium cervinum sp. nov., isolated from dried seaweeds of beach.</title>
        <authorList>
            <person name="Lee S.D."/>
        </authorList>
    </citation>
    <scope>NUCLEOTIDE SEQUENCE [LARGE SCALE GENOMIC DNA]</scope>
    <source>
        <strain evidence="2 3">KSW2-29</strain>
    </source>
</reference>
<dbReference type="RefSeq" id="WP_316004154.1">
    <property type="nucleotide sequence ID" value="NZ_JAWDIT010000002.1"/>
</dbReference>
<keyword evidence="1" id="KW-0472">Membrane</keyword>
<comment type="caution">
    <text evidence="2">The sequence shown here is derived from an EMBL/GenBank/DDBJ whole genome shotgun (WGS) entry which is preliminary data.</text>
</comment>
<keyword evidence="1" id="KW-0812">Transmembrane</keyword>
<keyword evidence="3" id="KW-1185">Reference proteome</keyword>
<accession>A0ABU3SLL2</accession>
<organism evidence="2 3">
    <name type="scientific">Microbacterium phycohabitans</name>
    <dbReference type="NCBI Taxonomy" id="3075993"/>
    <lineage>
        <taxon>Bacteria</taxon>
        <taxon>Bacillati</taxon>
        <taxon>Actinomycetota</taxon>
        <taxon>Actinomycetes</taxon>
        <taxon>Micrococcales</taxon>
        <taxon>Microbacteriaceae</taxon>
        <taxon>Microbacterium</taxon>
    </lineage>
</organism>
<protein>
    <submittedName>
        <fullName evidence="2">Uncharacterized protein</fullName>
    </submittedName>
</protein>
<proteinExistence type="predicted"/>
<name>A0ABU3SLL2_9MICO</name>
<sequence length="214" mass="23396">MVTVVEWATIVRPVGRFPWAAYLFPFVAIVGMSAWGAQSAVALSKGFLEMAFWISLGVIPVVGAGLLLSRKLAAVRSEARAATDRVPDSEIRLFSSSAIGDGISGWRDWRKSDVTGEGFLQIGQHDLRIWTARDGLERISAWDRVGYVEDVRLWGRGVWSPQLRVCFTDGSQFIASLDHAGLASVLGVSGSEMRRLGEVFESRVPGLCARVRTA</sequence>
<gene>
    <name evidence="2" type="ORF">RWH44_07970</name>
</gene>
<dbReference type="EMBL" id="JAWDIT010000002">
    <property type="protein sequence ID" value="MDU0345640.1"/>
    <property type="molecule type" value="Genomic_DNA"/>
</dbReference>
<feature type="transmembrane region" description="Helical" evidence="1">
    <location>
        <begin position="50"/>
        <end position="68"/>
    </location>
</feature>
<feature type="transmembrane region" description="Helical" evidence="1">
    <location>
        <begin position="19"/>
        <end position="38"/>
    </location>
</feature>
<dbReference type="Proteomes" id="UP001261125">
    <property type="component" value="Unassembled WGS sequence"/>
</dbReference>